<dbReference type="InterPro" id="IPR011701">
    <property type="entry name" value="MFS"/>
</dbReference>
<feature type="transmembrane region" description="Helical" evidence="7">
    <location>
        <begin position="357"/>
        <end position="378"/>
    </location>
</feature>
<dbReference type="Gene3D" id="1.20.1250.20">
    <property type="entry name" value="MFS general substrate transporter like domains"/>
    <property type="match status" value="1"/>
</dbReference>
<feature type="transmembrane region" description="Helical" evidence="7">
    <location>
        <begin position="51"/>
        <end position="70"/>
    </location>
</feature>
<dbReference type="SUPFAM" id="SSF103473">
    <property type="entry name" value="MFS general substrate transporter"/>
    <property type="match status" value="1"/>
</dbReference>
<evidence type="ECO:0000256" key="3">
    <source>
        <dbReference type="ARBA" id="ARBA00022475"/>
    </source>
</evidence>
<accession>A0A3L9DV72</accession>
<feature type="transmembrane region" description="Helical" evidence="7">
    <location>
        <begin position="77"/>
        <end position="96"/>
    </location>
</feature>
<feature type="transmembrane region" description="Helical" evidence="7">
    <location>
        <begin position="203"/>
        <end position="222"/>
    </location>
</feature>
<evidence type="ECO:0000256" key="4">
    <source>
        <dbReference type="ARBA" id="ARBA00022692"/>
    </source>
</evidence>
<dbReference type="EMBL" id="RCVM01000010">
    <property type="protein sequence ID" value="RLY03052.1"/>
    <property type="molecule type" value="Genomic_DNA"/>
</dbReference>
<keyword evidence="2" id="KW-0813">Transport</keyword>
<dbReference type="PROSITE" id="PS50850">
    <property type="entry name" value="MFS"/>
    <property type="match status" value="1"/>
</dbReference>
<feature type="transmembrane region" description="Helical" evidence="7">
    <location>
        <begin position="102"/>
        <end position="124"/>
    </location>
</feature>
<dbReference type="InterPro" id="IPR020846">
    <property type="entry name" value="MFS_dom"/>
</dbReference>
<evidence type="ECO:0000313" key="10">
    <source>
        <dbReference type="Proteomes" id="UP000279194"/>
    </source>
</evidence>
<organism evidence="9 10">
    <name type="scientific">Streptococcus hillyeri</name>
    <dbReference type="NCBI Taxonomy" id="2282420"/>
    <lineage>
        <taxon>Bacteria</taxon>
        <taxon>Bacillati</taxon>
        <taxon>Bacillota</taxon>
        <taxon>Bacilli</taxon>
        <taxon>Lactobacillales</taxon>
        <taxon>Streptococcaceae</taxon>
        <taxon>Streptococcus</taxon>
    </lineage>
</organism>
<dbReference type="Proteomes" id="UP000279194">
    <property type="component" value="Unassembled WGS sequence"/>
</dbReference>
<evidence type="ECO:0000256" key="6">
    <source>
        <dbReference type="ARBA" id="ARBA00023136"/>
    </source>
</evidence>
<feature type="transmembrane region" description="Helical" evidence="7">
    <location>
        <begin position="136"/>
        <end position="158"/>
    </location>
</feature>
<comment type="caution">
    <text evidence="9">The sequence shown here is derived from an EMBL/GenBank/DDBJ whole genome shotgun (WGS) entry which is preliminary data.</text>
</comment>
<evidence type="ECO:0000256" key="5">
    <source>
        <dbReference type="ARBA" id="ARBA00022989"/>
    </source>
</evidence>
<dbReference type="GO" id="GO:0005886">
    <property type="term" value="C:plasma membrane"/>
    <property type="evidence" value="ECO:0007669"/>
    <property type="project" value="UniProtKB-SubCell"/>
</dbReference>
<dbReference type="PANTHER" id="PTHR43124">
    <property type="entry name" value="PURINE EFFLUX PUMP PBUE"/>
    <property type="match status" value="1"/>
</dbReference>
<reference evidence="9 10" key="1">
    <citation type="submission" date="2018-10" db="EMBL/GenBank/DDBJ databases">
        <title>Streptococcus hillyeri sp. nov., isolated from equine tracheal sample.</title>
        <authorList>
            <person name="Macfadyen A.C."/>
            <person name="Waller A."/>
            <person name="Paterson G.K."/>
        </authorList>
    </citation>
    <scope>NUCLEOTIDE SEQUENCE [LARGE SCALE GENOMIC DNA]</scope>
    <source>
        <strain evidence="9 10">28462</strain>
    </source>
</reference>
<evidence type="ECO:0000256" key="2">
    <source>
        <dbReference type="ARBA" id="ARBA00022448"/>
    </source>
</evidence>
<dbReference type="GO" id="GO:0022857">
    <property type="term" value="F:transmembrane transporter activity"/>
    <property type="evidence" value="ECO:0007669"/>
    <property type="project" value="InterPro"/>
</dbReference>
<feature type="transmembrane region" description="Helical" evidence="7">
    <location>
        <begin position="291"/>
        <end position="311"/>
    </location>
</feature>
<keyword evidence="5 7" id="KW-1133">Transmembrane helix</keyword>
<dbReference type="RefSeq" id="WP_121835572.1">
    <property type="nucleotide sequence ID" value="NZ_CP163513.1"/>
</dbReference>
<dbReference type="InterPro" id="IPR050189">
    <property type="entry name" value="MFS_Efflux_Transporters"/>
</dbReference>
<feature type="transmembrane region" description="Helical" evidence="7">
    <location>
        <begin position="323"/>
        <end position="345"/>
    </location>
</feature>
<feature type="transmembrane region" description="Helical" evidence="7">
    <location>
        <begin position="268"/>
        <end position="285"/>
    </location>
</feature>
<keyword evidence="3" id="KW-1003">Cell membrane</keyword>
<evidence type="ECO:0000256" key="7">
    <source>
        <dbReference type="SAM" id="Phobius"/>
    </source>
</evidence>
<proteinExistence type="predicted"/>
<comment type="subcellular location">
    <subcellularLocation>
        <location evidence="1">Cell membrane</location>
        <topology evidence="1">Multi-pass membrane protein</topology>
    </subcellularLocation>
</comment>
<dbReference type="AlphaFoldDB" id="A0A3L9DV72"/>
<evidence type="ECO:0000256" key="1">
    <source>
        <dbReference type="ARBA" id="ARBA00004651"/>
    </source>
</evidence>
<name>A0A3L9DV72_9STRE</name>
<keyword evidence="6 7" id="KW-0472">Membrane</keyword>
<sequence>MKENVWLKISLLSVSLFIMSHLAIAPAIPKLYAFYQAKGAGVSLASVETLVTIPAMMIMVTVVLGNVIVAKIGKKKTVEIGLVLIFLSGLLSFLASDFNIALLGRLLLGVGIGLYNPLSITMISDYFQGSQRACLIGLRTATMNVGKTLTTFIVGYAMLMGASYIYLVYFLVIPVFLLFHHFVEEVPLTEQQLSKLVVFDRRVILWMLITFFIGVAYIGATIKIPTLLVTHYGYDELVSSHILTLLAFSGILAGLSFGFLAKKMAEQTLSFMLVMMLVGNLFFTVSNHMIFFYVGAVLIGFSFVGGMSAIFDAIAKSYPAEKINFVTSMAITAGNVGVILTPVLLTKMVSALSLESYITPFYITSAMMVIGLLCYKLLRGNKR</sequence>
<protein>
    <submittedName>
        <fullName evidence="9">MFS transporter</fullName>
    </submittedName>
</protein>
<dbReference type="InterPro" id="IPR036259">
    <property type="entry name" value="MFS_trans_sf"/>
</dbReference>
<dbReference type="Pfam" id="PF07690">
    <property type="entry name" value="MFS_1"/>
    <property type="match status" value="1"/>
</dbReference>
<feature type="transmembrane region" description="Helical" evidence="7">
    <location>
        <begin position="242"/>
        <end position="261"/>
    </location>
</feature>
<dbReference type="PANTHER" id="PTHR43124:SF3">
    <property type="entry name" value="CHLORAMPHENICOL EFFLUX PUMP RV0191"/>
    <property type="match status" value="1"/>
</dbReference>
<keyword evidence="10" id="KW-1185">Reference proteome</keyword>
<feature type="transmembrane region" description="Helical" evidence="7">
    <location>
        <begin position="164"/>
        <end position="183"/>
    </location>
</feature>
<dbReference type="OrthoDB" id="1650550at2"/>
<evidence type="ECO:0000313" key="9">
    <source>
        <dbReference type="EMBL" id="RLY03052.1"/>
    </source>
</evidence>
<evidence type="ECO:0000259" key="8">
    <source>
        <dbReference type="PROSITE" id="PS50850"/>
    </source>
</evidence>
<gene>
    <name evidence="9" type="ORF">EAF07_05790</name>
</gene>
<feature type="domain" description="Major facilitator superfamily (MFS) profile" evidence="8">
    <location>
        <begin position="6"/>
        <end position="383"/>
    </location>
</feature>
<keyword evidence="4 7" id="KW-0812">Transmembrane</keyword>